<gene>
    <name evidence="1" type="ORF">COU17_00635</name>
</gene>
<proteinExistence type="predicted"/>
<evidence type="ECO:0000313" key="1">
    <source>
        <dbReference type="EMBL" id="PIT91479.1"/>
    </source>
</evidence>
<reference evidence="2" key="1">
    <citation type="submission" date="2017-09" db="EMBL/GenBank/DDBJ databases">
        <title>Depth-based differentiation of microbial function through sediment-hosted aquifers and enrichment of novel symbionts in the deep terrestrial subsurface.</title>
        <authorList>
            <person name="Probst A.J."/>
            <person name="Ladd B."/>
            <person name="Jarett J.K."/>
            <person name="Geller-Mcgrath D.E."/>
            <person name="Sieber C.M.K."/>
            <person name="Emerson J.B."/>
            <person name="Anantharaman K."/>
            <person name="Thomas B.C."/>
            <person name="Malmstrom R."/>
            <person name="Stieglmeier M."/>
            <person name="Klingl A."/>
            <person name="Woyke T."/>
            <person name="Ryan C.M."/>
            <person name="Banfield J.F."/>
        </authorList>
    </citation>
    <scope>NUCLEOTIDE SEQUENCE [LARGE SCALE GENOMIC DNA]</scope>
</reference>
<organism evidence="1 2">
    <name type="scientific">Candidatus Kaiserbacteria bacterium CG10_big_fil_rev_8_21_14_0_10_49_17</name>
    <dbReference type="NCBI Taxonomy" id="1974609"/>
    <lineage>
        <taxon>Bacteria</taxon>
        <taxon>Candidatus Kaiseribacteriota</taxon>
    </lineage>
</organism>
<dbReference type="AlphaFoldDB" id="A0A2M6WFC3"/>
<evidence type="ECO:0000313" key="2">
    <source>
        <dbReference type="Proteomes" id="UP000228809"/>
    </source>
</evidence>
<sequence length="190" mass="20524">MKFFITALVLFALVGVAVAGYFYFLTPVEPNFVDIDADGQPLLFPDSSGSNGIVGSGGEYEAIQGQNGVVAIRADAIQESTVAVGTTTTAIGAEFGYPLSDDQKFVAGGFDKDFLIYFNRPQSTFYIYLQSEPLKEARELAESTFLSTLGIAEESVCELYVWVFVDENTNEFLAGNNFGLSFCPGAEIIP</sequence>
<name>A0A2M6WFC3_9BACT</name>
<protein>
    <submittedName>
        <fullName evidence="1">Uncharacterized protein</fullName>
    </submittedName>
</protein>
<dbReference type="EMBL" id="PFBJ01000003">
    <property type="protein sequence ID" value="PIT91479.1"/>
    <property type="molecule type" value="Genomic_DNA"/>
</dbReference>
<dbReference type="Proteomes" id="UP000228809">
    <property type="component" value="Unassembled WGS sequence"/>
</dbReference>
<accession>A0A2M6WFC3</accession>
<comment type="caution">
    <text evidence="1">The sequence shown here is derived from an EMBL/GenBank/DDBJ whole genome shotgun (WGS) entry which is preliminary data.</text>
</comment>